<dbReference type="SUPFAM" id="SSF52540">
    <property type="entry name" value="P-loop containing nucleoside triphosphate hydrolases"/>
    <property type="match status" value="1"/>
</dbReference>
<dbReference type="InterPro" id="IPR003593">
    <property type="entry name" value="AAA+_ATPase"/>
</dbReference>
<evidence type="ECO:0000259" key="9">
    <source>
        <dbReference type="PROSITE" id="PS50929"/>
    </source>
</evidence>
<evidence type="ECO:0000256" key="5">
    <source>
        <dbReference type="ARBA" id="ARBA00022989"/>
    </source>
</evidence>
<feature type="domain" description="ABC transmembrane type-1" evidence="9">
    <location>
        <begin position="143"/>
        <end position="305"/>
    </location>
</feature>
<evidence type="ECO:0000313" key="10">
    <source>
        <dbReference type="EMBL" id="QDP95443.1"/>
    </source>
</evidence>
<keyword evidence="4 10" id="KW-0067">ATP-binding</keyword>
<accession>A0A516PW90</accession>
<dbReference type="Gene3D" id="1.20.1560.10">
    <property type="entry name" value="ABC transporter type 1, transmembrane domain"/>
    <property type="match status" value="1"/>
</dbReference>
<keyword evidence="3" id="KW-0547">Nucleotide-binding</keyword>
<dbReference type="Proteomes" id="UP000319263">
    <property type="component" value="Chromosome"/>
</dbReference>
<sequence length="605" mass="64681">MRDHELPGLGRTLAFTFGVAVRSHPGLTLGTLLLVPAGWAVGSLQALWLKHLVDAAVGGTAGAVVLAVSLLAVTNVLGWVAGALGGRMRQTYQEKAGVVLEQRLIETSAGMNGIEHLERADYLDRLDPLRREAWIVHWTFEALAETVGALAQTVLTMVLPASIHPALLLLPAFGVPSVLVARRAAERERVAQERTGEARRRQRHLVNLGSGAASGKELRIFGLGPRLVTLSREAWTGEHADRTHVAWVSAAQKMLATLPMAFGFTGALLLIGYGVVTGHAGVGDLALAVMLAATMSGNLGAVVDMTQWLVGCLAVGSRFLWLHDKAALDVRRHGADQTHAYPVPDRLRSGIALQGLSFGYPGTGRRIFDNVSVDLPAGSVTALVGENGAGKTTLVKLLCGMYVPDSGAVLVDGVDLRRLDLDEWRRRCSGAFQDHAQFELTLREAITVGDLSRLDDDEAATRALAAAGASRLLTTMPHGLDTQLGTTWPGGVALSGGQWQQVALARGLIRQRPLLTVLDEPTSALDAHTEDALFNRYAAAARQRAVDGGITLLVSHRFSTVRAADHIIVLDQGRIVEQGDHASLIREAGRYAEMYQIQADAYGAR</sequence>
<dbReference type="Gene3D" id="3.40.50.300">
    <property type="entry name" value="P-loop containing nucleotide triphosphate hydrolases"/>
    <property type="match status" value="1"/>
</dbReference>
<evidence type="ECO:0000256" key="1">
    <source>
        <dbReference type="ARBA" id="ARBA00004651"/>
    </source>
</evidence>
<dbReference type="PANTHER" id="PTHR24221">
    <property type="entry name" value="ATP-BINDING CASSETTE SUB-FAMILY B"/>
    <property type="match status" value="1"/>
</dbReference>
<dbReference type="GO" id="GO:0016887">
    <property type="term" value="F:ATP hydrolysis activity"/>
    <property type="evidence" value="ECO:0007669"/>
    <property type="project" value="InterPro"/>
</dbReference>
<dbReference type="GO" id="GO:0005886">
    <property type="term" value="C:plasma membrane"/>
    <property type="evidence" value="ECO:0007669"/>
    <property type="project" value="UniProtKB-SubCell"/>
</dbReference>
<feature type="transmembrane region" description="Helical" evidence="7">
    <location>
        <begin position="262"/>
        <end position="293"/>
    </location>
</feature>
<dbReference type="EMBL" id="CP041692">
    <property type="protein sequence ID" value="QDP95443.1"/>
    <property type="molecule type" value="Genomic_DNA"/>
</dbReference>
<keyword evidence="11" id="KW-1185">Reference proteome</keyword>
<dbReference type="PROSITE" id="PS50929">
    <property type="entry name" value="ABC_TM1F"/>
    <property type="match status" value="1"/>
</dbReference>
<dbReference type="RefSeq" id="WP_143985415.1">
    <property type="nucleotide sequence ID" value="NZ_CP041692.1"/>
</dbReference>
<keyword evidence="6 7" id="KW-0472">Membrane</keyword>
<dbReference type="KEGG" id="mik:FOE78_05560"/>
<evidence type="ECO:0000259" key="8">
    <source>
        <dbReference type="PROSITE" id="PS50893"/>
    </source>
</evidence>
<feature type="transmembrane region" description="Helical" evidence="7">
    <location>
        <begin position="27"/>
        <end position="49"/>
    </location>
</feature>
<dbReference type="PROSITE" id="PS50893">
    <property type="entry name" value="ABC_TRANSPORTER_2"/>
    <property type="match status" value="1"/>
</dbReference>
<feature type="domain" description="ABC transporter" evidence="8">
    <location>
        <begin position="351"/>
        <end position="597"/>
    </location>
</feature>
<dbReference type="InterPro" id="IPR039421">
    <property type="entry name" value="Type_1_exporter"/>
</dbReference>
<name>A0A516PW90_9ACTN</name>
<dbReference type="GO" id="GO:0140359">
    <property type="term" value="F:ABC-type transporter activity"/>
    <property type="evidence" value="ECO:0007669"/>
    <property type="project" value="InterPro"/>
</dbReference>
<dbReference type="SMART" id="SM00382">
    <property type="entry name" value="AAA"/>
    <property type="match status" value="1"/>
</dbReference>
<evidence type="ECO:0000313" key="11">
    <source>
        <dbReference type="Proteomes" id="UP000319263"/>
    </source>
</evidence>
<keyword evidence="2 7" id="KW-0812">Transmembrane</keyword>
<dbReference type="GO" id="GO:0034040">
    <property type="term" value="F:ATPase-coupled lipid transmembrane transporter activity"/>
    <property type="evidence" value="ECO:0007669"/>
    <property type="project" value="TreeGrafter"/>
</dbReference>
<dbReference type="InterPro" id="IPR011527">
    <property type="entry name" value="ABC1_TM_dom"/>
</dbReference>
<dbReference type="SUPFAM" id="SSF90123">
    <property type="entry name" value="ABC transporter transmembrane region"/>
    <property type="match status" value="1"/>
</dbReference>
<comment type="subcellular location">
    <subcellularLocation>
        <location evidence="1">Cell membrane</location>
        <topology evidence="1">Multi-pass membrane protein</topology>
    </subcellularLocation>
</comment>
<dbReference type="InterPro" id="IPR027417">
    <property type="entry name" value="P-loop_NTPase"/>
</dbReference>
<dbReference type="InterPro" id="IPR003439">
    <property type="entry name" value="ABC_transporter-like_ATP-bd"/>
</dbReference>
<feature type="transmembrane region" description="Helical" evidence="7">
    <location>
        <begin position="61"/>
        <end position="85"/>
    </location>
</feature>
<keyword evidence="5 7" id="KW-1133">Transmembrane helix</keyword>
<protein>
    <submittedName>
        <fullName evidence="10">ABC transporter ATP-binding protein</fullName>
    </submittedName>
</protein>
<dbReference type="AlphaFoldDB" id="A0A516PW90"/>
<evidence type="ECO:0000256" key="2">
    <source>
        <dbReference type="ARBA" id="ARBA00022692"/>
    </source>
</evidence>
<dbReference type="PANTHER" id="PTHR24221:SF654">
    <property type="entry name" value="ATP-BINDING CASSETTE SUB-FAMILY B MEMBER 6"/>
    <property type="match status" value="1"/>
</dbReference>
<reference evidence="10 11" key="1">
    <citation type="submission" date="2019-07" db="EMBL/GenBank/DDBJ databases">
        <title>Microlunatus dokdonensis sp. nov. isolated from the rhizospheric soil of the wild plant Elymus tsukushiensis.</title>
        <authorList>
            <person name="Ghim S.-Y."/>
            <person name="Hwang Y.-J."/>
            <person name="Son J.-S."/>
            <person name="Shin J.-H."/>
        </authorList>
    </citation>
    <scope>NUCLEOTIDE SEQUENCE [LARGE SCALE GENOMIC DNA]</scope>
    <source>
        <strain evidence="10 11">KUDC0627</strain>
    </source>
</reference>
<evidence type="ECO:0000256" key="6">
    <source>
        <dbReference type="ARBA" id="ARBA00023136"/>
    </source>
</evidence>
<evidence type="ECO:0000256" key="7">
    <source>
        <dbReference type="SAM" id="Phobius"/>
    </source>
</evidence>
<proteinExistence type="predicted"/>
<evidence type="ECO:0000256" key="3">
    <source>
        <dbReference type="ARBA" id="ARBA00022741"/>
    </source>
</evidence>
<evidence type="ECO:0000256" key="4">
    <source>
        <dbReference type="ARBA" id="ARBA00022840"/>
    </source>
</evidence>
<dbReference type="InterPro" id="IPR036640">
    <property type="entry name" value="ABC1_TM_sf"/>
</dbReference>
<dbReference type="OrthoDB" id="3801191at2"/>
<organism evidence="10 11">
    <name type="scientific">Microlunatus elymi</name>
    <dbReference type="NCBI Taxonomy" id="2596828"/>
    <lineage>
        <taxon>Bacteria</taxon>
        <taxon>Bacillati</taxon>
        <taxon>Actinomycetota</taxon>
        <taxon>Actinomycetes</taxon>
        <taxon>Propionibacteriales</taxon>
        <taxon>Propionibacteriaceae</taxon>
        <taxon>Microlunatus</taxon>
    </lineage>
</organism>
<gene>
    <name evidence="10" type="ORF">FOE78_05560</name>
</gene>
<dbReference type="Pfam" id="PF00005">
    <property type="entry name" value="ABC_tran"/>
    <property type="match status" value="1"/>
</dbReference>
<dbReference type="GO" id="GO:0005524">
    <property type="term" value="F:ATP binding"/>
    <property type="evidence" value="ECO:0007669"/>
    <property type="project" value="UniProtKB-KW"/>
</dbReference>